<dbReference type="RefSeq" id="WP_268608346.1">
    <property type="nucleotide sequence ID" value="NZ_CP113797.1"/>
</dbReference>
<evidence type="ECO:0000256" key="3">
    <source>
        <dbReference type="ARBA" id="ARBA00022553"/>
    </source>
</evidence>
<reference evidence="11" key="1">
    <citation type="submission" date="2022-12" db="EMBL/GenBank/DDBJ databases">
        <title>Polyphasic identification of a Novel Hot-Spring Cyanobacterium Ocullathermofonsia sinensis gen nov. sp. nov. and Genomic Insights on its Adaptations to the Thermal Habitat.</title>
        <authorList>
            <person name="Daroch M."/>
            <person name="Tang J."/>
            <person name="Jiang Y."/>
        </authorList>
    </citation>
    <scope>NUCLEOTIDE SEQUENCE</scope>
    <source>
        <strain evidence="11">PKUAC-SCTA174</strain>
    </source>
</reference>
<dbReference type="NCBIfam" id="TIGR01549">
    <property type="entry name" value="HAD-SF-IA-v1"/>
    <property type="match status" value="1"/>
</dbReference>
<dbReference type="InterPro" id="IPR006439">
    <property type="entry name" value="HAD-SF_hydro_IA"/>
</dbReference>
<dbReference type="InterPro" id="IPR036412">
    <property type="entry name" value="HAD-like_sf"/>
</dbReference>
<dbReference type="SFLD" id="SFLDS00003">
    <property type="entry name" value="Haloacid_Dehalogenase"/>
    <property type="match status" value="1"/>
</dbReference>
<evidence type="ECO:0000256" key="10">
    <source>
        <dbReference type="ARBA" id="ARBA00044991"/>
    </source>
</evidence>
<keyword evidence="5" id="KW-0460">Magnesium</keyword>
<name>A0A9E8Z9B1_9CYAN</name>
<dbReference type="EMBL" id="CP113797">
    <property type="protein sequence ID" value="WAL58900.1"/>
    <property type="molecule type" value="Genomic_DNA"/>
</dbReference>
<dbReference type="InterPro" id="IPR051600">
    <property type="entry name" value="Beta-PGM-like"/>
</dbReference>
<dbReference type="AlphaFoldDB" id="A0A9E8Z9B1"/>
<dbReference type="EC" id="5.4.2.6" evidence="9"/>
<dbReference type="PANTHER" id="PTHR46193:SF18">
    <property type="entry name" value="HEXITOL PHOSPHATASE B"/>
    <property type="match status" value="1"/>
</dbReference>
<keyword evidence="6" id="KW-0413">Isomerase</keyword>
<dbReference type="GO" id="GO:0046872">
    <property type="term" value="F:metal ion binding"/>
    <property type="evidence" value="ECO:0007669"/>
    <property type="project" value="UniProtKB-KW"/>
</dbReference>
<evidence type="ECO:0000256" key="1">
    <source>
        <dbReference type="ARBA" id="ARBA00001946"/>
    </source>
</evidence>
<evidence type="ECO:0000256" key="5">
    <source>
        <dbReference type="ARBA" id="ARBA00022842"/>
    </source>
</evidence>
<dbReference type="CDD" id="cd07505">
    <property type="entry name" value="HAD_BPGM-like"/>
    <property type="match status" value="1"/>
</dbReference>
<dbReference type="Gene3D" id="1.10.150.240">
    <property type="entry name" value="Putative phosphatase, domain 2"/>
    <property type="match status" value="1"/>
</dbReference>
<sequence length="238" mass="26289">MTQFDHAQPITGQSIHTASIAFIFDMDGTMIDNMAFHQQAWQQFLTSLGIEMTNEELDRHNHGTITEVLRRICGNHLTDAEVVELGNHKERIYRELYRPHLKLIAGLPAFLEQAKQLGIPMALATSAGKANIDLLLDGLKLRSYFDTAVGGDDVTFGKPHPETFLKAAQQLQRAPTQCLVFEDTLSGVEAAQNAGMKAIAVTTTLPPGAFQAYSSVQQTIEDFTTLQPSSLLKQFTMN</sequence>
<dbReference type="KEGG" id="tsin:OXH18_17200"/>
<evidence type="ECO:0000313" key="12">
    <source>
        <dbReference type="Proteomes" id="UP001163152"/>
    </source>
</evidence>
<keyword evidence="12" id="KW-1185">Reference proteome</keyword>
<dbReference type="InterPro" id="IPR023214">
    <property type="entry name" value="HAD_sf"/>
</dbReference>
<gene>
    <name evidence="11" type="ORF">OXH18_17200</name>
</gene>
<dbReference type="NCBIfam" id="TIGR01509">
    <property type="entry name" value="HAD-SF-IA-v3"/>
    <property type="match status" value="1"/>
</dbReference>
<dbReference type="InterPro" id="IPR010976">
    <property type="entry name" value="B-phosphoglucomutase_hydrolase"/>
</dbReference>
<dbReference type="InterPro" id="IPR041492">
    <property type="entry name" value="HAD_2"/>
</dbReference>
<evidence type="ECO:0000313" key="11">
    <source>
        <dbReference type="EMBL" id="WAL58900.1"/>
    </source>
</evidence>
<proteinExistence type="inferred from homology"/>
<dbReference type="GO" id="GO:0008801">
    <property type="term" value="F:beta-phosphoglucomutase activity"/>
    <property type="evidence" value="ECO:0007669"/>
    <property type="project" value="UniProtKB-EC"/>
</dbReference>
<keyword evidence="4" id="KW-0479">Metal-binding</keyword>
<dbReference type="Gene3D" id="3.40.50.1000">
    <property type="entry name" value="HAD superfamily/HAD-like"/>
    <property type="match status" value="1"/>
</dbReference>
<dbReference type="SFLD" id="SFLDG01129">
    <property type="entry name" value="C1.5:_HAD__Beta-PGM__Phosphata"/>
    <property type="match status" value="1"/>
</dbReference>
<comment type="cofactor">
    <cofactor evidence="1">
        <name>Mg(2+)</name>
        <dbReference type="ChEBI" id="CHEBI:18420"/>
    </cofactor>
</comment>
<comment type="similarity">
    <text evidence="2">Belongs to the HAD-like hydrolase superfamily. CbbY/CbbZ/Gph/YieH family.</text>
</comment>
<dbReference type="Pfam" id="PF13419">
    <property type="entry name" value="HAD_2"/>
    <property type="match status" value="1"/>
</dbReference>
<keyword evidence="7" id="KW-0119">Carbohydrate metabolism</keyword>
<evidence type="ECO:0000256" key="9">
    <source>
        <dbReference type="ARBA" id="ARBA00044968"/>
    </source>
</evidence>
<dbReference type="PANTHER" id="PTHR46193">
    <property type="entry name" value="6-PHOSPHOGLUCONATE PHOSPHATASE"/>
    <property type="match status" value="1"/>
</dbReference>
<dbReference type="NCBIfam" id="TIGR02009">
    <property type="entry name" value="PGMB-YQAB-SF"/>
    <property type="match status" value="1"/>
</dbReference>
<evidence type="ECO:0000256" key="8">
    <source>
        <dbReference type="ARBA" id="ARBA00044926"/>
    </source>
</evidence>
<accession>A0A9E8Z9B1</accession>
<dbReference type="InterPro" id="IPR023198">
    <property type="entry name" value="PGP-like_dom2"/>
</dbReference>
<evidence type="ECO:0000256" key="2">
    <source>
        <dbReference type="ARBA" id="ARBA00006171"/>
    </source>
</evidence>
<comment type="catalytic activity">
    <reaction evidence="8">
        <text>beta-D-glucose 1-phosphate = beta-D-glucose 6-phosphate</text>
        <dbReference type="Rhea" id="RHEA:20113"/>
        <dbReference type="ChEBI" id="CHEBI:57684"/>
        <dbReference type="ChEBI" id="CHEBI:58247"/>
        <dbReference type="EC" id="5.4.2.6"/>
    </reaction>
</comment>
<dbReference type="SUPFAM" id="SSF56784">
    <property type="entry name" value="HAD-like"/>
    <property type="match status" value="1"/>
</dbReference>
<evidence type="ECO:0000256" key="6">
    <source>
        <dbReference type="ARBA" id="ARBA00023235"/>
    </source>
</evidence>
<protein>
    <recommendedName>
        <fullName evidence="10">Beta-phosphoglucomutase</fullName>
        <ecNumber evidence="9">5.4.2.6</ecNumber>
    </recommendedName>
</protein>
<organism evidence="11 12">
    <name type="scientific">Thermocoleostomius sinensis A174</name>
    <dbReference type="NCBI Taxonomy" id="2016057"/>
    <lineage>
        <taxon>Bacteria</taxon>
        <taxon>Bacillati</taxon>
        <taxon>Cyanobacteriota</taxon>
        <taxon>Cyanophyceae</taxon>
        <taxon>Oculatellales</taxon>
        <taxon>Oculatellaceae</taxon>
        <taxon>Thermocoleostomius</taxon>
    </lineage>
</organism>
<evidence type="ECO:0000256" key="4">
    <source>
        <dbReference type="ARBA" id="ARBA00022723"/>
    </source>
</evidence>
<evidence type="ECO:0000256" key="7">
    <source>
        <dbReference type="ARBA" id="ARBA00023277"/>
    </source>
</evidence>
<dbReference type="Proteomes" id="UP001163152">
    <property type="component" value="Chromosome"/>
</dbReference>
<keyword evidence="3" id="KW-0597">Phosphoprotein</keyword>
<dbReference type="SFLD" id="SFLDG01135">
    <property type="entry name" value="C1.5.6:_HAD__Beta-PGM__Phospha"/>
    <property type="match status" value="1"/>
</dbReference>